<dbReference type="Gene3D" id="3.90.1200.10">
    <property type="match status" value="1"/>
</dbReference>
<proteinExistence type="inferred from homology"/>
<comment type="similarity">
    <text evidence="1">Belongs to the pseudomonas-type ThrB family.</text>
</comment>
<dbReference type="Pfam" id="PF01636">
    <property type="entry name" value="APH"/>
    <property type="match status" value="1"/>
</dbReference>
<dbReference type="Gene3D" id="3.30.200.20">
    <property type="entry name" value="Phosphorylase Kinase, domain 1"/>
    <property type="match status" value="1"/>
</dbReference>
<protein>
    <submittedName>
        <fullName evidence="3">Phosphotransferase</fullName>
    </submittedName>
</protein>
<sequence length="333" mass="38722">MNRNRDNEIQELLHYFFDDKQFGQIYEGKSGYNNTTCYLKREEKKYIVRIYETHRDEGKVKLEHDFLLKLQDVPDMPFKVPLPVVRDGETLYRLSSGKIGCVYHHIEGENPDFETSEELVSFGASTGNLMHALSKIEVDQPFIYQPYYEIEHAHPNCPLTEVVSWCNNPPEAFAEWKKELHWIAEQVMSFHKYVPHLKALLHQIIHGDLNASNVLVGHDKRITAILDFEFTTWDLRVMEVAVCVSDILFNGDKREFNLEKVQHFFKGLSSTIKLTDAELKSLPILVQLRRLDVFLHFLGRYLDGIDDAAVLKEQIEKAAGTEEVLHQLTDFLQ</sequence>
<accession>A0ABS6JQY2</accession>
<dbReference type="EMBL" id="JAHQCR010000025">
    <property type="protein sequence ID" value="MBU9720968.1"/>
    <property type="molecule type" value="Genomic_DNA"/>
</dbReference>
<feature type="domain" description="Aminoglycoside phosphotransferase" evidence="2">
    <location>
        <begin position="29"/>
        <end position="264"/>
    </location>
</feature>
<dbReference type="InterPro" id="IPR011009">
    <property type="entry name" value="Kinase-like_dom_sf"/>
</dbReference>
<dbReference type="RefSeq" id="WP_088073875.1">
    <property type="nucleotide sequence ID" value="NZ_JAHQCR010000025.1"/>
</dbReference>
<dbReference type="SUPFAM" id="SSF56112">
    <property type="entry name" value="Protein kinase-like (PK-like)"/>
    <property type="match status" value="1"/>
</dbReference>
<organism evidence="3 4">
    <name type="scientific">Evansella alkalicola</name>
    <dbReference type="NCBI Taxonomy" id="745819"/>
    <lineage>
        <taxon>Bacteria</taxon>
        <taxon>Bacillati</taxon>
        <taxon>Bacillota</taxon>
        <taxon>Bacilli</taxon>
        <taxon>Bacillales</taxon>
        <taxon>Bacillaceae</taxon>
        <taxon>Evansella</taxon>
    </lineage>
</organism>
<dbReference type="InterPro" id="IPR002575">
    <property type="entry name" value="Aminoglycoside_PTrfase"/>
</dbReference>
<dbReference type="Proteomes" id="UP000790580">
    <property type="component" value="Unassembled WGS sequence"/>
</dbReference>
<evidence type="ECO:0000259" key="2">
    <source>
        <dbReference type="Pfam" id="PF01636"/>
    </source>
</evidence>
<gene>
    <name evidence="3" type="ORF">KS407_05825</name>
</gene>
<keyword evidence="4" id="KW-1185">Reference proteome</keyword>
<dbReference type="InterPro" id="IPR050249">
    <property type="entry name" value="Pseudomonas-type_ThrB"/>
</dbReference>
<dbReference type="PANTHER" id="PTHR21064:SF6">
    <property type="entry name" value="AMINOGLYCOSIDE PHOSPHOTRANSFERASE DOMAIN-CONTAINING PROTEIN"/>
    <property type="match status" value="1"/>
</dbReference>
<name>A0ABS6JQY2_9BACI</name>
<comment type="caution">
    <text evidence="3">The sequence shown here is derived from an EMBL/GenBank/DDBJ whole genome shotgun (WGS) entry which is preliminary data.</text>
</comment>
<evidence type="ECO:0000313" key="3">
    <source>
        <dbReference type="EMBL" id="MBU9720968.1"/>
    </source>
</evidence>
<evidence type="ECO:0000256" key="1">
    <source>
        <dbReference type="ARBA" id="ARBA00038240"/>
    </source>
</evidence>
<evidence type="ECO:0000313" key="4">
    <source>
        <dbReference type="Proteomes" id="UP000790580"/>
    </source>
</evidence>
<dbReference type="PANTHER" id="PTHR21064">
    <property type="entry name" value="AMINOGLYCOSIDE PHOSPHOTRANSFERASE DOMAIN-CONTAINING PROTEIN-RELATED"/>
    <property type="match status" value="1"/>
</dbReference>
<reference evidence="3 4" key="1">
    <citation type="submission" date="2021-06" db="EMBL/GenBank/DDBJ databases">
        <title>Bacillus sp. RD4P76, an endophyte from a halophyte.</title>
        <authorList>
            <person name="Sun J.-Q."/>
        </authorList>
    </citation>
    <scope>NUCLEOTIDE SEQUENCE [LARGE SCALE GENOMIC DNA]</scope>
    <source>
        <strain evidence="3 4">JCM 17098</strain>
    </source>
</reference>